<dbReference type="SMART" id="SM00530">
    <property type="entry name" value="HTH_XRE"/>
    <property type="match status" value="1"/>
</dbReference>
<dbReference type="GO" id="GO:0003677">
    <property type="term" value="F:DNA binding"/>
    <property type="evidence" value="ECO:0007669"/>
    <property type="project" value="UniProtKB-KW"/>
</dbReference>
<keyword evidence="2" id="KW-0238">DNA-binding</keyword>
<dbReference type="SUPFAM" id="SSF47413">
    <property type="entry name" value="lambda repressor-like DNA-binding domains"/>
    <property type="match status" value="1"/>
</dbReference>
<dbReference type="Pfam" id="PF17765">
    <property type="entry name" value="MLTR_LBD"/>
    <property type="match status" value="1"/>
</dbReference>
<sequence>MNTTTDMPIGNLIREWRTKRRMSQLDLASEAEISQRHLSFVESGRSAPSREMVLHLAEMLQIPLRERNHMLLAAGFAPAFGERPITDPTLSAALDAVNLVLKGHEPNPAIAVDRHWNLISGNNAMRPFLAAVTEPSLLTPPVNVYRLSLHPKGLAPMIANLNEWRSHLIDRLRRQNDAVADPVLIELEKEVSAYPGAARGGPAIIHKDQAAIAVPLRIRIGSDILSFISTITVFGTPLDVTLSELAVESFFPADQRTAEMLRAMAATNPAQQTS</sequence>
<dbReference type="RefSeq" id="WP_149760961.1">
    <property type="nucleotide sequence ID" value="NZ_BSPE01000048.1"/>
</dbReference>
<name>A0A1I4ANB2_9HYPH</name>
<dbReference type="PANTHER" id="PTHR35010">
    <property type="entry name" value="BLL4672 PROTEIN-RELATED"/>
    <property type="match status" value="1"/>
</dbReference>
<feature type="domain" description="HTH cro/C1-type" evidence="1">
    <location>
        <begin position="13"/>
        <end position="67"/>
    </location>
</feature>
<dbReference type="Proteomes" id="UP000323300">
    <property type="component" value="Unassembled WGS sequence"/>
</dbReference>
<dbReference type="Pfam" id="PF01381">
    <property type="entry name" value="HTH_3"/>
    <property type="match status" value="1"/>
</dbReference>
<reference evidence="2 3" key="1">
    <citation type="submission" date="2016-10" db="EMBL/GenBank/DDBJ databases">
        <authorList>
            <person name="Varghese N."/>
            <person name="Submissions S."/>
        </authorList>
    </citation>
    <scope>NUCLEOTIDE SEQUENCE [LARGE SCALE GENOMIC DNA]</scope>
    <source>
        <strain evidence="2 3">DSM 21822</strain>
    </source>
</reference>
<proteinExistence type="predicted"/>
<evidence type="ECO:0000313" key="3">
    <source>
        <dbReference type="Proteomes" id="UP000323300"/>
    </source>
</evidence>
<dbReference type="PROSITE" id="PS50943">
    <property type="entry name" value="HTH_CROC1"/>
    <property type="match status" value="1"/>
</dbReference>
<dbReference type="Gene3D" id="1.10.260.40">
    <property type="entry name" value="lambda repressor-like DNA-binding domains"/>
    <property type="match status" value="1"/>
</dbReference>
<dbReference type="OrthoDB" id="9785973at2"/>
<accession>A0A1I4ANB2</accession>
<dbReference type="InterPro" id="IPR001387">
    <property type="entry name" value="Cro/C1-type_HTH"/>
</dbReference>
<protein>
    <submittedName>
        <fullName evidence="2">DNA-binding transcriptional regulator, XRE-family HTH domain</fullName>
    </submittedName>
</protein>
<dbReference type="InterPro" id="IPR041413">
    <property type="entry name" value="MLTR_LBD"/>
</dbReference>
<dbReference type="AlphaFoldDB" id="A0A1I4ANB2"/>
<organism evidence="2 3">
    <name type="scientific">Neomesorhizobium albiziae</name>
    <dbReference type="NCBI Taxonomy" id="335020"/>
    <lineage>
        <taxon>Bacteria</taxon>
        <taxon>Pseudomonadati</taxon>
        <taxon>Pseudomonadota</taxon>
        <taxon>Alphaproteobacteria</taxon>
        <taxon>Hyphomicrobiales</taxon>
        <taxon>Phyllobacteriaceae</taxon>
        <taxon>Neomesorhizobium</taxon>
    </lineage>
</organism>
<dbReference type="CDD" id="cd00093">
    <property type="entry name" value="HTH_XRE"/>
    <property type="match status" value="1"/>
</dbReference>
<keyword evidence="3" id="KW-1185">Reference proteome</keyword>
<dbReference type="InterPro" id="IPR010982">
    <property type="entry name" value="Lambda_DNA-bd_dom_sf"/>
</dbReference>
<evidence type="ECO:0000313" key="2">
    <source>
        <dbReference type="EMBL" id="SFK57401.1"/>
    </source>
</evidence>
<dbReference type="PANTHER" id="PTHR35010:SF4">
    <property type="entry name" value="BLL5781 PROTEIN"/>
    <property type="match status" value="1"/>
</dbReference>
<evidence type="ECO:0000259" key="1">
    <source>
        <dbReference type="PROSITE" id="PS50943"/>
    </source>
</evidence>
<dbReference type="EMBL" id="FOSL01000008">
    <property type="protein sequence ID" value="SFK57401.1"/>
    <property type="molecule type" value="Genomic_DNA"/>
</dbReference>
<gene>
    <name evidence="2" type="ORF">SAMN04488498_108154</name>
</gene>